<dbReference type="InterPro" id="IPR001509">
    <property type="entry name" value="Epimerase_deHydtase"/>
</dbReference>
<dbReference type="EC" id="5.1.3.2" evidence="3"/>
<gene>
    <name evidence="3" type="ORF">DFW101_0109</name>
</gene>
<dbReference type="RefSeq" id="WP_009179584.1">
    <property type="nucleotide sequence ID" value="NZ_CM001368.1"/>
</dbReference>
<sequence length="323" mass="34574">MARKTMPTCLVTGCAGNVGSQLTQRLLEAGYAVVGVDNFFSGAPENMRDFNDHPAFEFHERSITDKASMAGLLAENAPLVATFHLAAIISVPYSMDHAAETMEINYDASLSLHTLARAFRCGAFVFAGSAAEYGKPLSRPATEEDAGDPLSPYGLSKHLMSTAIQKSGYGCSLRFFNIYGPTRAKPGPYDGVVRQFLARAEQGLSPVIHGDGSQMRDFLFLGDAVRALLTAAGILPGGPLTGVFNVGTGRGSSIRDLADLSLRLAHVPKKPEFSPVRQGDIHFSVAENSKLLRHAGWIPSTPLEQGLALTLEGMRRLAGKTDH</sequence>
<protein>
    <submittedName>
        <fullName evidence="3">UDP-glucose 4-epimerase</fullName>
        <ecNumber evidence="3">5.1.3.2</ecNumber>
    </submittedName>
</protein>
<dbReference type="Pfam" id="PF01370">
    <property type="entry name" value="Epimerase"/>
    <property type="match status" value="1"/>
</dbReference>
<evidence type="ECO:0000313" key="4">
    <source>
        <dbReference type="Proteomes" id="UP000004662"/>
    </source>
</evidence>
<dbReference type="STRING" id="694327.DFW101_0109"/>
<organism evidence="3 4">
    <name type="scientific">Solidesulfovibrio carbinoliphilus subsp. oakridgensis</name>
    <dbReference type="NCBI Taxonomy" id="694327"/>
    <lineage>
        <taxon>Bacteria</taxon>
        <taxon>Pseudomonadati</taxon>
        <taxon>Thermodesulfobacteriota</taxon>
        <taxon>Desulfovibrionia</taxon>
        <taxon>Desulfovibrionales</taxon>
        <taxon>Desulfovibrionaceae</taxon>
        <taxon>Solidesulfovibrio</taxon>
    </lineage>
</organism>
<name>G7QCH0_9BACT</name>
<dbReference type="HOGENOM" id="CLU_007383_1_7_7"/>
<dbReference type="AlphaFoldDB" id="G7QCH0"/>
<feature type="domain" description="NAD-dependent epimerase/dehydratase" evidence="2">
    <location>
        <begin position="10"/>
        <end position="247"/>
    </location>
</feature>
<keyword evidence="4" id="KW-1185">Reference proteome</keyword>
<dbReference type="EMBL" id="CM001368">
    <property type="protein sequence ID" value="EHJ46126.1"/>
    <property type="molecule type" value="Genomic_DNA"/>
</dbReference>
<dbReference type="GO" id="GO:0003978">
    <property type="term" value="F:UDP-glucose 4-epimerase activity"/>
    <property type="evidence" value="ECO:0007669"/>
    <property type="project" value="UniProtKB-EC"/>
</dbReference>
<dbReference type="OrthoDB" id="9801785at2"/>
<dbReference type="Gene3D" id="3.40.50.720">
    <property type="entry name" value="NAD(P)-binding Rossmann-like Domain"/>
    <property type="match status" value="1"/>
</dbReference>
<dbReference type="PANTHER" id="PTHR43000">
    <property type="entry name" value="DTDP-D-GLUCOSE 4,6-DEHYDRATASE-RELATED"/>
    <property type="match status" value="1"/>
</dbReference>
<reference evidence="4" key="1">
    <citation type="journal article" date="2015" name="Genome Announc.">
        <title>High-Quality Draft Genome Sequence of Desulfovibrio carbinoliphilus FW-101-2B, an Organic Acid-Oxidizing Sulfate-Reducing Bacterium Isolated from Uranium(VI)-Contaminated Groundwater.</title>
        <authorList>
            <person name="Ramsay B.D."/>
            <person name="Hwang C."/>
            <person name="Woo H.L."/>
            <person name="Carroll S.L."/>
            <person name="Lucas S."/>
            <person name="Han J."/>
            <person name="Lapidus A.L."/>
            <person name="Cheng J.F."/>
            <person name="Goodwin L.A."/>
            <person name="Pitluck S."/>
            <person name="Peters L."/>
            <person name="Chertkov O."/>
            <person name="Held B."/>
            <person name="Detter J.C."/>
            <person name="Han C.S."/>
            <person name="Tapia R."/>
            <person name="Land M.L."/>
            <person name="Hauser L.J."/>
            <person name="Kyrpides N.C."/>
            <person name="Ivanova N.N."/>
            <person name="Mikhailova N."/>
            <person name="Pagani I."/>
            <person name="Woyke T."/>
            <person name="Arkin A.P."/>
            <person name="Dehal P."/>
            <person name="Chivian D."/>
            <person name="Criddle C.S."/>
            <person name="Wu W."/>
            <person name="Chakraborty R."/>
            <person name="Hazen T.C."/>
            <person name="Fields M.W."/>
        </authorList>
    </citation>
    <scope>NUCLEOTIDE SEQUENCE [LARGE SCALE GENOMIC DNA]</scope>
    <source>
        <strain evidence="4">FW-101-2B</strain>
    </source>
</reference>
<evidence type="ECO:0000313" key="3">
    <source>
        <dbReference type="EMBL" id="EHJ46126.1"/>
    </source>
</evidence>
<keyword evidence="3" id="KW-0413">Isomerase</keyword>
<dbReference type="Proteomes" id="UP000004662">
    <property type="component" value="Chromosome"/>
</dbReference>
<dbReference type="eggNOG" id="COG0451">
    <property type="taxonomic scope" value="Bacteria"/>
</dbReference>
<accession>G7QCH0</accession>
<evidence type="ECO:0000259" key="2">
    <source>
        <dbReference type="Pfam" id="PF01370"/>
    </source>
</evidence>
<dbReference type="SUPFAM" id="SSF51735">
    <property type="entry name" value="NAD(P)-binding Rossmann-fold domains"/>
    <property type="match status" value="1"/>
</dbReference>
<evidence type="ECO:0000256" key="1">
    <source>
        <dbReference type="ARBA" id="ARBA00007637"/>
    </source>
</evidence>
<dbReference type="InterPro" id="IPR036291">
    <property type="entry name" value="NAD(P)-bd_dom_sf"/>
</dbReference>
<proteinExistence type="inferred from homology"/>
<comment type="similarity">
    <text evidence="1">Belongs to the NAD(P)-dependent epimerase/dehydratase family.</text>
</comment>